<keyword evidence="2" id="KW-1185">Reference proteome</keyword>
<dbReference type="EMBL" id="MTYJ01000400">
    <property type="protein sequence ID" value="OWA54389.1"/>
    <property type="molecule type" value="Genomic_DNA"/>
</dbReference>
<reference evidence="2" key="1">
    <citation type="submission" date="2017-01" db="EMBL/GenBank/DDBJ databases">
        <title>Comparative genomics of anhydrobiosis in the tardigrade Hypsibius dujardini.</title>
        <authorList>
            <person name="Yoshida Y."/>
            <person name="Koutsovoulos G."/>
            <person name="Laetsch D."/>
            <person name="Stevens L."/>
            <person name="Kumar S."/>
            <person name="Horikawa D."/>
            <person name="Ishino K."/>
            <person name="Komine S."/>
            <person name="Tomita M."/>
            <person name="Blaxter M."/>
            <person name="Arakawa K."/>
        </authorList>
    </citation>
    <scope>NUCLEOTIDE SEQUENCE [LARGE SCALE GENOMIC DNA]</scope>
    <source>
        <strain evidence="2">Z151</strain>
    </source>
</reference>
<evidence type="ECO:0000313" key="1">
    <source>
        <dbReference type="EMBL" id="OWA54389.1"/>
    </source>
</evidence>
<name>A0A9X6NJI7_HYPEX</name>
<protein>
    <recommendedName>
        <fullName evidence="3">L-Fucosyltransferase</fullName>
    </recommendedName>
</protein>
<evidence type="ECO:0008006" key="3">
    <source>
        <dbReference type="Google" id="ProtNLM"/>
    </source>
</evidence>
<comment type="caution">
    <text evidence="1">The sequence shown here is derived from an EMBL/GenBank/DDBJ whole genome shotgun (WGS) entry which is preliminary data.</text>
</comment>
<evidence type="ECO:0000313" key="2">
    <source>
        <dbReference type="Proteomes" id="UP000192578"/>
    </source>
</evidence>
<dbReference type="AlphaFoldDB" id="A0A9X6NJI7"/>
<organism evidence="1 2">
    <name type="scientific">Hypsibius exemplaris</name>
    <name type="common">Freshwater tardigrade</name>
    <dbReference type="NCBI Taxonomy" id="2072580"/>
    <lineage>
        <taxon>Eukaryota</taxon>
        <taxon>Metazoa</taxon>
        <taxon>Ecdysozoa</taxon>
        <taxon>Tardigrada</taxon>
        <taxon>Eutardigrada</taxon>
        <taxon>Parachela</taxon>
        <taxon>Hypsibioidea</taxon>
        <taxon>Hypsibiidae</taxon>
        <taxon>Hypsibius</taxon>
    </lineage>
</organism>
<accession>A0A9X6NJI7</accession>
<dbReference type="Proteomes" id="UP000192578">
    <property type="component" value="Unassembled WGS sequence"/>
</dbReference>
<gene>
    <name evidence="1" type="ORF">BV898_18793</name>
</gene>
<proteinExistence type="predicted"/>
<sequence>MGTVDCSVRRRSGNIIDRLRSRVRCWRNAAENRENDETSRRTGNLTSSLYFLTRVLRRVLRRVRSRVLRRDGQFPIHGGEPARSGRVQWTNSHTFRRDIYEATTIIGVHVRRGDMLIEYHRKTGFTVAPDSCLLHLFRKDWILSIPAPSTLTVHHSL</sequence>